<evidence type="ECO:0008006" key="4">
    <source>
        <dbReference type="Google" id="ProtNLM"/>
    </source>
</evidence>
<dbReference type="PATRIC" id="fig|1434123.4.peg.1335"/>
<gene>
    <name evidence="2" type="ORF">MSVAZ_1136</name>
</gene>
<accession>A0A0E3Q4A2</accession>
<proteinExistence type="predicted"/>
<dbReference type="AlphaFoldDB" id="A0A0E3Q4A2"/>
<reference evidence="2 3" key="1">
    <citation type="submission" date="2014-07" db="EMBL/GenBank/DDBJ databases">
        <title>Methanogenic archaea and the global carbon cycle.</title>
        <authorList>
            <person name="Henriksen J.R."/>
            <person name="Luke J."/>
            <person name="Reinhart S."/>
            <person name="Benedict M.N."/>
            <person name="Youngblut N.D."/>
            <person name="Metcalf M.E."/>
            <person name="Whitaker R.J."/>
            <person name="Metcalf W.W."/>
        </authorList>
    </citation>
    <scope>NUCLEOTIDE SEQUENCE [LARGE SCALE GENOMIC DNA]</scope>
    <source>
        <strain evidence="2 3">Z-761</strain>
    </source>
</reference>
<feature type="compositionally biased region" description="Polar residues" evidence="1">
    <location>
        <begin position="185"/>
        <end position="197"/>
    </location>
</feature>
<name>A0A0E3Q4A2_9EURY</name>
<dbReference type="HOGENOM" id="CLU_038781_0_0_2"/>
<organism evidence="2 3">
    <name type="scientific">Methanosarcina vacuolata Z-761</name>
    <dbReference type="NCBI Taxonomy" id="1434123"/>
    <lineage>
        <taxon>Archaea</taxon>
        <taxon>Methanobacteriati</taxon>
        <taxon>Methanobacteriota</taxon>
        <taxon>Stenosarchaea group</taxon>
        <taxon>Methanomicrobia</taxon>
        <taxon>Methanosarcinales</taxon>
        <taxon>Methanosarcinaceae</taxon>
        <taxon>Methanosarcina</taxon>
    </lineage>
</organism>
<protein>
    <recommendedName>
        <fullName evidence="4">NPCBM-associated, NEW3 domain of alpha-galactosidase</fullName>
    </recommendedName>
</protein>
<dbReference type="InterPro" id="IPR013783">
    <property type="entry name" value="Ig-like_fold"/>
</dbReference>
<feature type="region of interest" description="Disordered" evidence="1">
    <location>
        <begin position="173"/>
        <end position="204"/>
    </location>
</feature>
<dbReference type="Proteomes" id="UP000033096">
    <property type="component" value="Chromosome"/>
</dbReference>
<dbReference type="GeneID" id="25419015"/>
<dbReference type="EMBL" id="CP009520">
    <property type="protein sequence ID" value="AKB43405.1"/>
    <property type="molecule type" value="Genomic_DNA"/>
</dbReference>
<dbReference type="RefSeq" id="WP_052727899.1">
    <property type="nucleotide sequence ID" value="NZ_CP009520.1"/>
</dbReference>
<dbReference type="KEGG" id="mvc:MSVAZ_1136"/>
<sequence length="475" mass="52374">MSKSTALKAASKFFSLLLCLILLPVAFAQTEELNGTVTYENGTYESNIVPGLEEAYGNYTVHDIKPNYYSIYLMQGKSETFNVSFRNEGNETLDITPKVVAPSNDYYDVVNESWITISPENVTVSPGVEQNFTIDVSVPEDAEGGEYEAQIAFTNDTYPEEYDAPVYIQETAEGYSDSTSDEGYSDSVSTEGYSDSISAEGYSDSTSDEEYIYPRYVNAMHLWVSVPVNPKLELQTSYVSDTVEPGQEYIYAIKIKNVAGKDVTIDPKVMRYEIYDYSFDESAFSDDIIEISAPSTIKAGEIANMTIRVPVPESASGSYDAYIEMNADGKENDGSVPQISLSFTVDKQPKVPYVKTFNTTTADPITIEVSAETSDQGASVRISPEKEEPGFEINLTCNSNPVNLSLVKTVDSSAVYSQGYIFPIWATETSSSYQSGSRKYTETYRAAGAIGTWELTILPKNTNNFDYSITVGESE</sequence>
<keyword evidence="3" id="KW-1185">Reference proteome</keyword>
<evidence type="ECO:0000313" key="3">
    <source>
        <dbReference type="Proteomes" id="UP000033096"/>
    </source>
</evidence>
<dbReference type="Gene3D" id="2.60.40.10">
    <property type="entry name" value="Immunoglobulins"/>
    <property type="match status" value="1"/>
</dbReference>
<evidence type="ECO:0000313" key="2">
    <source>
        <dbReference type="EMBL" id="AKB43405.1"/>
    </source>
</evidence>
<evidence type="ECO:0000256" key="1">
    <source>
        <dbReference type="SAM" id="MobiDB-lite"/>
    </source>
</evidence>